<dbReference type="PROSITE" id="PS01258">
    <property type="entry name" value="BH2"/>
    <property type="match status" value="1"/>
</dbReference>
<name>A0A4Y2R1G2_ARAVE</name>
<accession>A0A4Y2R1G2</accession>
<proteinExistence type="inferred from homology"/>
<dbReference type="InterPro" id="IPR020726">
    <property type="entry name" value="Bcl2_BH2_motif_CS"/>
</dbReference>
<dbReference type="InterPro" id="IPR012337">
    <property type="entry name" value="RNaseH-like_sf"/>
</dbReference>
<feature type="compositionally biased region" description="Polar residues" evidence="2">
    <location>
        <begin position="583"/>
        <end position="592"/>
    </location>
</feature>
<dbReference type="AlphaFoldDB" id="A0A4Y2R1G2"/>
<dbReference type="PANTHER" id="PTHR47331">
    <property type="entry name" value="PHD-TYPE DOMAIN-CONTAINING PROTEIN"/>
    <property type="match status" value="1"/>
</dbReference>
<dbReference type="GO" id="GO:0042981">
    <property type="term" value="P:regulation of apoptotic process"/>
    <property type="evidence" value="ECO:0007669"/>
    <property type="project" value="InterPro"/>
</dbReference>
<dbReference type="GO" id="GO:0003676">
    <property type="term" value="F:nucleic acid binding"/>
    <property type="evidence" value="ECO:0007669"/>
    <property type="project" value="InterPro"/>
</dbReference>
<organism evidence="4 5">
    <name type="scientific">Araneus ventricosus</name>
    <name type="common">Orbweaver spider</name>
    <name type="synonym">Epeira ventricosa</name>
    <dbReference type="NCBI Taxonomy" id="182803"/>
    <lineage>
        <taxon>Eukaryota</taxon>
        <taxon>Metazoa</taxon>
        <taxon>Ecdysozoa</taxon>
        <taxon>Arthropoda</taxon>
        <taxon>Chelicerata</taxon>
        <taxon>Arachnida</taxon>
        <taxon>Araneae</taxon>
        <taxon>Araneomorphae</taxon>
        <taxon>Entelegynae</taxon>
        <taxon>Araneoidea</taxon>
        <taxon>Araneidae</taxon>
        <taxon>Araneus</taxon>
    </lineage>
</organism>
<gene>
    <name evidence="4" type="ORF">AVEN_85013_1</name>
</gene>
<evidence type="ECO:0000256" key="1">
    <source>
        <dbReference type="ARBA" id="ARBA00009458"/>
    </source>
</evidence>
<sequence>MHVFVDACKEAYATCIFLRTDTSQGVKVVLVRAKSRVAPLKQATIPRLELMACCIGARLAHSVQQALNITEMETIFWSDSMVALYWLSEKGGWSVFVSNRIKEIKTLFPNGEWRHVPGKINPADLISRGCSPSHLVESHWWEGPLWLVESPDNWPVTELINFETSEISSERKKVRLCNLNLSEEKVSWYARKFSKFHSILRLVAWVLRFINNVRSRINERKRGQLTVEEIERAEIQLIRSIQAQSFPDEKSTPNMCAFRDENNIIRVKTRVTERGRRTVRKIWNACVRCRRFKSKSPTADPVSLPADRVKDAAVFEVVGVDLAGPLYIKRGTKVWAVLYTCALYRALHLELVSSLSTDAFLLSFRRFVARRGRHRIIYSDNGTNFRGACNELAAIDWNEVSRYAEIQRITWKFIPPTAAWWGDFWERLVRTVKEHLRRTLGKAIFTYEELLTILCECEKVVNSRPLTYLSEDMQDLTPVTPAMFLFDISTATEVKDLDVRDANHFRKRLRFRAKVIEELRKRFRNEYLELIPGRDGLVRTVKLKTQSSTLIRPIQRVFPLELSGNDLTSLPLQNVQLTELSVNSPNPETSVKSPIPDPSKANQPQVSRCGRAIKRPKRLNLVTLSDVFE</sequence>
<comment type="caution">
    <text evidence="4">The sequence shown here is derived from an EMBL/GenBank/DDBJ whole genome shotgun (WGS) entry which is preliminary data.</text>
</comment>
<dbReference type="PANTHER" id="PTHR47331:SF2">
    <property type="match status" value="1"/>
</dbReference>
<protein>
    <recommendedName>
        <fullName evidence="3">Integrase catalytic domain-containing protein</fullName>
    </recommendedName>
</protein>
<dbReference type="GO" id="GO:0015074">
    <property type="term" value="P:DNA integration"/>
    <property type="evidence" value="ECO:0007669"/>
    <property type="project" value="InterPro"/>
</dbReference>
<dbReference type="Pfam" id="PF05380">
    <property type="entry name" value="Peptidase_A17"/>
    <property type="match status" value="1"/>
</dbReference>
<dbReference type="InterPro" id="IPR036397">
    <property type="entry name" value="RNaseH_sf"/>
</dbReference>
<dbReference type="InterPro" id="IPR008042">
    <property type="entry name" value="Retrotrans_Pao"/>
</dbReference>
<evidence type="ECO:0000313" key="5">
    <source>
        <dbReference type="Proteomes" id="UP000499080"/>
    </source>
</evidence>
<feature type="region of interest" description="Disordered" evidence="2">
    <location>
        <begin position="583"/>
        <end position="607"/>
    </location>
</feature>
<dbReference type="PROSITE" id="PS50994">
    <property type="entry name" value="INTEGRASE"/>
    <property type="match status" value="1"/>
</dbReference>
<reference evidence="4 5" key="1">
    <citation type="journal article" date="2019" name="Sci. Rep.">
        <title>Orb-weaving spider Araneus ventricosus genome elucidates the spidroin gene catalogue.</title>
        <authorList>
            <person name="Kono N."/>
            <person name="Nakamura H."/>
            <person name="Ohtoshi R."/>
            <person name="Moran D.A.P."/>
            <person name="Shinohara A."/>
            <person name="Yoshida Y."/>
            <person name="Fujiwara M."/>
            <person name="Mori M."/>
            <person name="Tomita M."/>
            <person name="Arakawa K."/>
        </authorList>
    </citation>
    <scope>NUCLEOTIDE SEQUENCE [LARGE SCALE GENOMIC DNA]</scope>
</reference>
<evidence type="ECO:0000259" key="3">
    <source>
        <dbReference type="PROSITE" id="PS50994"/>
    </source>
</evidence>
<dbReference type="Proteomes" id="UP000499080">
    <property type="component" value="Unassembled WGS sequence"/>
</dbReference>
<dbReference type="SUPFAM" id="SSF53098">
    <property type="entry name" value="Ribonuclease H-like"/>
    <property type="match status" value="1"/>
</dbReference>
<evidence type="ECO:0000256" key="2">
    <source>
        <dbReference type="SAM" id="MobiDB-lite"/>
    </source>
</evidence>
<evidence type="ECO:0000313" key="4">
    <source>
        <dbReference type="EMBL" id="GBN69175.1"/>
    </source>
</evidence>
<dbReference type="InterPro" id="IPR001584">
    <property type="entry name" value="Integrase_cat-core"/>
</dbReference>
<dbReference type="Gene3D" id="3.30.420.10">
    <property type="entry name" value="Ribonuclease H-like superfamily/Ribonuclease H"/>
    <property type="match status" value="1"/>
</dbReference>
<comment type="similarity">
    <text evidence="1">Belongs to the Bcl-2 family.</text>
</comment>
<feature type="domain" description="Integrase catalytic" evidence="3">
    <location>
        <begin position="301"/>
        <end position="489"/>
    </location>
</feature>
<dbReference type="EMBL" id="BGPR01015425">
    <property type="protein sequence ID" value="GBN69175.1"/>
    <property type="molecule type" value="Genomic_DNA"/>
</dbReference>
<keyword evidence="5" id="KW-1185">Reference proteome</keyword>